<sequence length="104" mass="12810">MKYVNFINAYSVYDIYINKNKIDINIPLHINYDLKYKEIKNEFPIYRDMIEKKIRYILDKPNLVYKVINCMSEYMDSTYWMFLPTEIKFKVLSYLSSKDLYFII</sequence>
<dbReference type="Proteomes" id="UP000627101">
    <property type="component" value="Segment"/>
</dbReference>
<dbReference type="RefSeq" id="NP_039188.1">
    <property type="nucleotide sequence ID" value="NC_002188.1"/>
</dbReference>
<dbReference type="InterPro" id="IPR036047">
    <property type="entry name" value="F-box-like_dom_sf"/>
</dbReference>
<dbReference type="EMBL" id="AJ581527">
    <property type="protein sequence ID" value="CAE52760.1"/>
    <property type="molecule type" value="Genomic_DNA"/>
</dbReference>
<evidence type="ECO:0000256" key="1">
    <source>
        <dbReference type="ARBA" id="ARBA00023043"/>
    </source>
</evidence>
<name>A0A385HA00_FOWPV</name>
<evidence type="ECO:0000313" key="7">
    <source>
        <dbReference type="Proteomes" id="UP000515929"/>
    </source>
</evidence>
<dbReference type="Proteomes" id="UP000150838">
    <property type="component" value="Segment"/>
</dbReference>
<gene>
    <name evidence="4" type="primary">fp9.225</name>
    <name evidence="3" type="synonym">ORF225</name>
</gene>
<dbReference type="SUPFAM" id="SSF81383">
    <property type="entry name" value="F-box domain"/>
    <property type="match status" value="1"/>
</dbReference>
<reference evidence="3 7" key="2">
    <citation type="submission" date="2016-05" db="EMBL/GenBank/DDBJ databases">
        <title>The analysis of a fowlpox virus genome sequence.</title>
        <authorList>
            <person name="Zhao Y."/>
            <person name="Liu S."/>
        </authorList>
    </citation>
    <scope>NUCLEOTIDE SEQUENCE [LARGE SCALE GENOMIC DNA]</scope>
    <source>
        <strain evidence="3 7">NX10</strain>
    </source>
</reference>
<accession>Q70GT7</accession>
<dbReference type="Pfam" id="PF09372">
    <property type="entry name" value="PRANC"/>
    <property type="match status" value="1"/>
</dbReference>
<reference evidence="4 6" key="1">
    <citation type="journal article" date="2004" name="J. Gen. Virol.">
        <title>Comparison of the genome sequence of FP9, an attenuated, tissue culture-adapted European fowlpox virus, with those of virulent American and European viruses.</title>
        <authorList>
            <person name="Skinner M.A."/>
            <person name="Laidlaw S.M."/>
        </authorList>
    </citation>
    <scope>NUCLEOTIDE SEQUENCE [LARGE SCALE GENOMIC DNA]</scope>
    <source>
        <strain evidence="4">HP1-438 Munich</strain>
    </source>
</reference>
<dbReference type="EMBL" id="KX196452">
    <property type="protein sequence ID" value="ART91658.1"/>
    <property type="molecule type" value="Genomic_DNA"/>
</dbReference>
<dbReference type="Proteomes" id="UP000515929">
    <property type="component" value="Segment"/>
</dbReference>
<protein>
    <submittedName>
        <fullName evidence="4">Hypothetical B20R-like protein</fullName>
    </submittedName>
    <submittedName>
        <fullName evidence="5">Vaccinia B20R-like protein</fullName>
    </submittedName>
</protein>
<evidence type="ECO:0000313" key="3">
    <source>
        <dbReference type="EMBL" id="ART91658.1"/>
    </source>
</evidence>
<evidence type="ECO:0000259" key="2">
    <source>
        <dbReference type="Pfam" id="PF09372"/>
    </source>
</evidence>
<organism evidence="4 6">
    <name type="scientific">Fowlpox virus</name>
    <name type="common">FPV</name>
    <dbReference type="NCBI Taxonomy" id="10261"/>
    <lineage>
        <taxon>Viruses</taxon>
        <taxon>Varidnaviria</taxon>
        <taxon>Bamfordvirae</taxon>
        <taxon>Nucleocytoviricota</taxon>
        <taxon>Pokkesviricetes</taxon>
        <taxon>Chitovirales</taxon>
        <taxon>Poxviridae</taxon>
        <taxon>Chordopoxvirinae</taxon>
        <taxon>Avipoxvirus</taxon>
        <taxon>Avipoxvirus fowlpox</taxon>
    </lineage>
</organism>
<proteinExistence type="predicted"/>
<dbReference type="InterPro" id="IPR018272">
    <property type="entry name" value="PRANC_domain"/>
</dbReference>
<reference evidence="5" key="3">
    <citation type="journal article" date="2021" name="Arch. Virol.">
        <title>Characterisation of an Australian fowlpox virus carrying a near-full-length provirus of reticuloendotheliosis virus.</title>
        <authorList>
            <person name="Sarker S."/>
            <person name="Athukorala A."/>
            <person name="Bowden T.R."/>
            <person name="Boyle D.B."/>
        </authorList>
    </citation>
    <scope>NUCLEOTIDE SEQUENCE</scope>
    <source>
        <strain evidence="5">FWPV-S</strain>
    </source>
</reference>
<evidence type="ECO:0000313" key="6">
    <source>
        <dbReference type="Proteomes" id="UP000150838"/>
    </source>
</evidence>
<accession>A0A385HA00</accession>
<keyword evidence="1" id="KW-0040">ANK repeat</keyword>
<organismHost>
    <name type="scientific">Vertebrata</name>
    <name type="common">vertebrates</name>
    <dbReference type="NCBI Taxonomy" id="7742"/>
</organismHost>
<feature type="domain" description="PRANC" evidence="2">
    <location>
        <begin position="8"/>
        <end position="104"/>
    </location>
</feature>
<dbReference type="KEGG" id="vg:1486797"/>
<evidence type="ECO:0000313" key="5">
    <source>
        <dbReference type="EMBL" id="QRM13773.1"/>
    </source>
</evidence>
<evidence type="ECO:0000313" key="4">
    <source>
        <dbReference type="EMBL" id="CAE52760.1"/>
    </source>
</evidence>
<dbReference type="EMBL" id="MW142017">
    <property type="protein sequence ID" value="QRM13773.1"/>
    <property type="molecule type" value="Genomic_DNA"/>
</dbReference>